<sequence>MSLIEILKLIEIVREKLNILGLNKPLSDPDVIQLSQRLDSLINMYNDLNIRKIS</sequence>
<evidence type="ECO:0000313" key="1">
    <source>
        <dbReference type="EMBL" id="AFM41672.1"/>
    </source>
</evidence>
<dbReference type="AlphaFoldDB" id="I4D798"/>
<evidence type="ECO:0000313" key="2">
    <source>
        <dbReference type="Proteomes" id="UP000002892"/>
    </source>
</evidence>
<dbReference type="EMBL" id="CP003639">
    <property type="protein sequence ID" value="AFM41672.1"/>
    <property type="molecule type" value="Genomic_DNA"/>
</dbReference>
<dbReference type="Proteomes" id="UP000002892">
    <property type="component" value="Chromosome"/>
</dbReference>
<keyword evidence="2" id="KW-1185">Reference proteome</keyword>
<dbReference type="OrthoDB" id="2991049at2"/>
<dbReference type="GO" id="GO:0043937">
    <property type="term" value="P:regulation of sporulation"/>
    <property type="evidence" value="ECO:0007669"/>
    <property type="project" value="InterPro"/>
</dbReference>
<dbReference type="InterPro" id="IPR018540">
    <property type="entry name" value="Spo0E-like"/>
</dbReference>
<protein>
    <submittedName>
        <fullName evidence="1">Spo0E like sporulation regulatory protein</fullName>
    </submittedName>
</protein>
<name>I4D798_DESAJ</name>
<dbReference type="HOGENOM" id="CLU_189149_1_1_9"/>
<proteinExistence type="predicted"/>
<gene>
    <name evidence="1" type="ordered locus">Desaci_2744</name>
</gene>
<organism evidence="1 2">
    <name type="scientific">Desulfosporosinus acidiphilus (strain DSM 22704 / JCM 16185 / SJ4)</name>
    <dbReference type="NCBI Taxonomy" id="646529"/>
    <lineage>
        <taxon>Bacteria</taxon>
        <taxon>Bacillati</taxon>
        <taxon>Bacillota</taxon>
        <taxon>Clostridia</taxon>
        <taxon>Eubacteriales</taxon>
        <taxon>Desulfitobacteriaceae</taxon>
        <taxon>Desulfosporosinus</taxon>
    </lineage>
</organism>
<dbReference type="KEGG" id="dai:Desaci_2744"/>
<dbReference type="InterPro" id="IPR037208">
    <property type="entry name" value="Spo0E-like_sf"/>
</dbReference>
<reference evidence="1 2" key="1">
    <citation type="journal article" date="2012" name="J. Bacteriol.">
        <title>Complete genome sequences of Desulfosporosinus orientis DSM765T, Desulfosporosinus youngiae DSM17734T, Desulfosporosinus meridiei DSM13257T, and Desulfosporosinus acidiphilus DSM22704T.</title>
        <authorList>
            <person name="Pester M."/>
            <person name="Brambilla E."/>
            <person name="Alazard D."/>
            <person name="Rattei T."/>
            <person name="Weinmaier T."/>
            <person name="Han J."/>
            <person name="Lucas S."/>
            <person name="Lapidus A."/>
            <person name="Cheng J.F."/>
            <person name="Goodwin L."/>
            <person name="Pitluck S."/>
            <person name="Peters L."/>
            <person name="Ovchinnikova G."/>
            <person name="Teshima H."/>
            <person name="Detter J.C."/>
            <person name="Han C.S."/>
            <person name="Tapia R."/>
            <person name="Land M.L."/>
            <person name="Hauser L."/>
            <person name="Kyrpides N.C."/>
            <person name="Ivanova N.N."/>
            <person name="Pagani I."/>
            <person name="Huntmann M."/>
            <person name="Wei C.L."/>
            <person name="Davenport K.W."/>
            <person name="Daligault H."/>
            <person name="Chain P.S."/>
            <person name="Chen A."/>
            <person name="Mavromatis K."/>
            <person name="Markowitz V."/>
            <person name="Szeto E."/>
            <person name="Mikhailova N."/>
            <person name="Pati A."/>
            <person name="Wagner M."/>
            <person name="Woyke T."/>
            <person name="Ollivier B."/>
            <person name="Klenk H.P."/>
            <person name="Spring S."/>
            <person name="Loy A."/>
        </authorList>
    </citation>
    <scope>NUCLEOTIDE SEQUENCE [LARGE SCALE GENOMIC DNA]</scope>
    <source>
        <strain evidence="2">DSM 22704 / JCM 16185 / SJ4</strain>
    </source>
</reference>
<dbReference type="InterPro" id="IPR036638">
    <property type="entry name" value="HLH_DNA-bd_sf"/>
</dbReference>
<dbReference type="GO" id="GO:0046983">
    <property type="term" value="F:protein dimerization activity"/>
    <property type="evidence" value="ECO:0007669"/>
    <property type="project" value="InterPro"/>
</dbReference>
<dbReference type="SUPFAM" id="SSF140500">
    <property type="entry name" value="BAS1536-like"/>
    <property type="match status" value="1"/>
</dbReference>
<dbReference type="Pfam" id="PF09388">
    <property type="entry name" value="SpoOE-like"/>
    <property type="match status" value="1"/>
</dbReference>
<accession>I4D798</accession>
<dbReference type="Gene3D" id="4.10.280.10">
    <property type="entry name" value="Helix-loop-helix DNA-binding domain"/>
    <property type="match status" value="1"/>
</dbReference>